<protein>
    <recommendedName>
        <fullName evidence="9">Thioredoxin domain-containing protein</fullName>
    </recommendedName>
</protein>
<feature type="region of interest" description="Disordered" evidence="6">
    <location>
        <begin position="320"/>
        <end position="344"/>
    </location>
</feature>
<dbReference type="PANTHER" id="PTHR46426">
    <property type="entry name" value="PROTEIN DISULFIDE-ISOMERASE TMX3"/>
    <property type="match status" value="1"/>
</dbReference>
<feature type="signal peptide" evidence="8">
    <location>
        <begin position="1"/>
        <end position="22"/>
    </location>
</feature>
<feature type="domain" description="Thioredoxin" evidence="9">
    <location>
        <begin position="333"/>
        <end position="452"/>
    </location>
</feature>
<dbReference type="AlphaFoldDB" id="A0A9W8GDB4"/>
<comment type="caution">
    <text evidence="10">The sequence shown here is derived from an EMBL/GenBank/DDBJ whole genome shotgun (WGS) entry which is preliminary data.</text>
</comment>
<keyword evidence="2 7" id="KW-0812">Transmembrane</keyword>
<evidence type="ECO:0000259" key="9">
    <source>
        <dbReference type="PROSITE" id="PS51352"/>
    </source>
</evidence>
<dbReference type="Gene3D" id="3.40.30.10">
    <property type="entry name" value="Glutaredoxin"/>
    <property type="match status" value="4"/>
</dbReference>
<gene>
    <name evidence="10" type="ORF">GGI25_001105</name>
</gene>
<reference evidence="10" key="1">
    <citation type="submission" date="2022-07" db="EMBL/GenBank/DDBJ databases">
        <title>Phylogenomic reconstructions and comparative analyses of Kickxellomycotina fungi.</title>
        <authorList>
            <person name="Reynolds N.K."/>
            <person name="Stajich J.E."/>
            <person name="Barry K."/>
            <person name="Grigoriev I.V."/>
            <person name="Crous P."/>
            <person name="Smith M.E."/>
        </authorList>
    </citation>
    <scope>NUCLEOTIDE SEQUENCE</scope>
    <source>
        <strain evidence="10">NRRL 3115</strain>
    </source>
</reference>
<evidence type="ECO:0000256" key="4">
    <source>
        <dbReference type="ARBA" id="ARBA00023136"/>
    </source>
</evidence>
<organism evidence="10 11">
    <name type="scientific">Coemansia spiralis</name>
    <dbReference type="NCBI Taxonomy" id="417178"/>
    <lineage>
        <taxon>Eukaryota</taxon>
        <taxon>Fungi</taxon>
        <taxon>Fungi incertae sedis</taxon>
        <taxon>Zoopagomycota</taxon>
        <taxon>Kickxellomycotina</taxon>
        <taxon>Kickxellomycetes</taxon>
        <taxon>Kickxellales</taxon>
        <taxon>Kickxellaceae</taxon>
        <taxon>Coemansia</taxon>
    </lineage>
</organism>
<dbReference type="Proteomes" id="UP001151518">
    <property type="component" value="Unassembled WGS sequence"/>
</dbReference>
<evidence type="ECO:0000256" key="6">
    <source>
        <dbReference type="SAM" id="MobiDB-lite"/>
    </source>
</evidence>
<feature type="chain" id="PRO_5040916913" description="Thioredoxin domain-containing protein" evidence="8">
    <location>
        <begin position="23"/>
        <end position="753"/>
    </location>
</feature>
<evidence type="ECO:0000256" key="3">
    <source>
        <dbReference type="ARBA" id="ARBA00022989"/>
    </source>
</evidence>
<dbReference type="OrthoDB" id="72053at2759"/>
<dbReference type="PROSITE" id="PS00194">
    <property type="entry name" value="THIOREDOXIN_1"/>
    <property type="match status" value="1"/>
</dbReference>
<proteinExistence type="predicted"/>
<comment type="function">
    <text evidence="5">Probable disulfide isomerase, which participates in the folding of proteins containing disulfide bonds. May act as a dithiol oxidase. Acts as a regulator of endoplasmic reticulum-mitochondria contact sites via its ability to regulate redox signals.</text>
</comment>
<evidence type="ECO:0000256" key="5">
    <source>
        <dbReference type="ARBA" id="ARBA00045246"/>
    </source>
</evidence>
<dbReference type="InterPro" id="IPR052250">
    <property type="entry name" value="PDI_TMX3"/>
</dbReference>
<feature type="region of interest" description="Disordered" evidence="6">
    <location>
        <begin position="274"/>
        <end position="305"/>
    </location>
</feature>
<feature type="transmembrane region" description="Helical" evidence="7">
    <location>
        <begin position="710"/>
        <end position="733"/>
    </location>
</feature>
<sequence length="753" mass="84179">MQFKKILLGVLCATLGQVFAQAAPVGAKTHVLDKNNFEAKTSQGAWIVKHFSPTCSHCQSFQPKWEQAVSERSVQVYDQNVHFGEVNCYENTMLCERNKVVGWPTVVAFRGGKRIADLEGDKSKQDVLDFIDHIVSEAQMEAAATDGKGATEKTPKKYTENSVVLDSKNYTENAANGVWLVKHYSPLCPHCRDMAPEWTKMTDELAGSMAKQGILFGQVNCLENRKLCEDNFVDGYPTINLFVNGKFIEEMVAKYTYDDMKAYALKIPERHKRGELNKNPEPVVANDNRDWDDMADDTAGKQGEASVKDANAAINTLAEKPNADNAAAGDSHELNNGDKSDHSAYNTEGEVVALTKENFAEKTATGPWFVKFYAPWCPHCQHLAPIWEKLADAAKGKINIGKVNCDEAGLLCSKHGVQAYPTLKMMWESETSDYKGSRDLENLLDFVDRMLAQPANVQTIDEVRQTQKEHEVVFVFAHEKSDTSARTTAALTQIKANAKKLFLSKQVNIISSLELARQVLPDYYQSLPALAALKDNKVIKFNGTLTNDDQLREFFYAERFSLLPELTRENSDALFYDSDYLVLAVLDSTQGAEYMKHYRDVVRSAAISHQQGNKAGPSVRFTWVDGIKWEGYIDRVFRIRRSNWPAIIIAQPSEDRYYVSDVKGQPIEPSKMGVFMAVRDALNGKLRAESSKSIIVRGAHGIFWAIKSAWLFMFGTMLRTLVSLSTIAAFVYYSFKRGKKGSSAGIGNLVKAD</sequence>
<evidence type="ECO:0000313" key="10">
    <source>
        <dbReference type="EMBL" id="KAJ2679916.1"/>
    </source>
</evidence>
<dbReference type="GO" id="GO:0005789">
    <property type="term" value="C:endoplasmic reticulum membrane"/>
    <property type="evidence" value="ECO:0007669"/>
    <property type="project" value="UniProtKB-SubCell"/>
</dbReference>
<evidence type="ECO:0000256" key="8">
    <source>
        <dbReference type="SAM" id="SignalP"/>
    </source>
</evidence>
<dbReference type="PROSITE" id="PS51352">
    <property type="entry name" value="THIOREDOXIN_2"/>
    <property type="match status" value="3"/>
</dbReference>
<feature type="domain" description="Thioredoxin" evidence="9">
    <location>
        <begin position="17"/>
        <end position="136"/>
    </location>
</feature>
<dbReference type="EMBL" id="JANBTW010000008">
    <property type="protein sequence ID" value="KAJ2679916.1"/>
    <property type="molecule type" value="Genomic_DNA"/>
</dbReference>
<keyword evidence="4 7" id="KW-0472">Membrane</keyword>
<dbReference type="InterPro" id="IPR013766">
    <property type="entry name" value="Thioredoxin_domain"/>
</dbReference>
<dbReference type="SUPFAM" id="SSF52833">
    <property type="entry name" value="Thioredoxin-like"/>
    <property type="match status" value="3"/>
</dbReference>
<dbReference type="CDD" id="cd02961">
    <property type="entry name" value="PDI_a_family"/>
    <property type="match status" value="3"/>
</dbReference>
<evidence type="ECO:0000256" key="1">
    <source>
        <dbReference type="ARBA" id="ARBA00004389"/>
    </source>
</evidence>
<dbReference type="Pfam" id="PF00085">
    <property type="entry name" value="Thioredoxin"/>
    <property type="match status" value="3"/>
</dbReference>
<dbReference type="InterPro" id="IPR036249">
    <property type="entry name" value="Thioredoxin-like_sf"/>
</dbReference>
<dbReference type="PANTHER" id="PTHR46426:SF1">
    <property type="entry name" value="PROTEIN DISULFIDE-ISOMERASE TMX3"/>
    <property type="match status" value="1"/>
</dbReference>
<evidence type="ECO:0000313" key="11">
    <source>
        <dbReference type="Proteomes" id="UP001151518"/>
    </source>
</evidence>
<evidence type="ECO:0000256" key="7">
    <source>
        <dbReference type="SAM" id="Phobius"/>
    </source>
</evidence>
<dbReference type="InterPro" id="IPR017937">
    <property type="entry name" value="Thioredoxin_CS"/>
</dbReference>
<accession>A0A9W8GDB4</accession>
<evidence type="ECO:0000256" key="2">
    <source>
        <dbReference type="ARBA" id="ARBA00022692"/>
    </source>
</evidence>
<keyword evidence="3 7" id="KW-1133">Transmembrane helix</keyword>
<keyword evidence="8" id="KW-0732">Signal</keyword>
<comment type="subcellular location">
    <subcellularLocation>
        <location evidence="1">Endoplasmic reticulum membrane</location>
        <topology evidence="1">Single-pass membrane protein</topology>
    </subcellularLocation>
</comment>
<feature type="domain" description="Thioredoxin" evidence="9">
    <location>
        <begin position="144"/>
        <end position="269"/>
    </location>
</feature>
<name>A0A9W8GDB4_9FUNG</name>
<dbReference type="Pfam" id="PF13848">
    <property type="entry name" value="Thioredoxin_6"/>
    <property type="match status" value="1"/>
</dbReference>
<feature type="compositionally biased region" description="Basic and acidic residues" evidence="6">
    <location>
        <begin position="330"/>
        <end position="342"/>
    </location>
</feature>